<dbReference type="InterPro" id="IPR050438">
    <property type="entry name" value="LMW_PTPase"/>
</dbReference>
<evidence type="ECO:0000313" key="5">
    <source>
        <dbReference type="EMBL" id="MPL68985.1"/>
    </source>
</evidence>
<dbReference type="AlphaFoldDB" id="A0A644TPR7"/>
<comment type="similarity">
    <text evidence="1">Belongs to the low molecular weight phosphotyrosine protein phosphatase family.</text>
</comment>
<evidence type="ECO:0000259" key="4">
    <source>
        <dbReference type="SMART" id="SM00226"/>
    </source>
</evidence>
<sequence length="156" mass="16697">MVSVLVVCTGNTCRSPMAEALLKQKAADAGLSGKVRIASAGIAAGGTFPASQHAYSVMKERKLDLGSHRSHQLTAEDIHAADLILTMTKNHQQAILSYLPEVRNKVFTLPEYAGLAADVADPFGGDSHVYRLCADQIAQLVDKVWEKIVVLAGKKV</sequence>
<name>A0A644TPR7_9ZZZZ</name>
<reference evidence="5" key="1">
    <citation type="submission" date="2019-08" db="EMBL/GenBank/DDBJ databases">
        <authorList>
            <person name="Kucharzyk K."/>
            <person name="Murdoch R.W."/>
            <person name="Higgins S."/>
            <person name="Loffler F."/>
        </authorList>
    </citation>
    <scope>NUCLEOTIDE SEQUENCE</scope>
</reference>
<comment type="caution">
    <text evidence="5">The sequence shown here is derived from an EMBL/GenBank/DDBJ whole genome shotgun (WGS) entry which is preliminary data.</text>
</comment>
<dbReference type="EMBL" id="VSSQ01000044">
    <property type="protein sequence ID" value="MPL68985.1"/>
    <property type="molecule type" value="Genomic_DNA"/>
</dbReference>
<evidence type="ECO:0000256" key="2">
    <source>
        <dbReference type="ARBA" id="ARBA00022801"/>
    </source>
</evidence>
<dbReference type="PRINTS" id="PR00719">
    <property type="entry name" value="LMWPTPASE"/>
</dbReference>
<protein>
    <submittedName>
        <fullName evidence="5">Protein-arginine-phosphatase</fullName>
        <ecNumber evidence="5">3.9.1.2</ecNumber>
    </submittedName>
</protein>
<dbReference type="Gene3D" id="3.40.50.2300">
    <property type="match status" value="1"/>
</dbReference>
<evidence type="ECO:0000256" key="3">
    <source>
        <dbReference type="ARBA" id="ARBA00022912"/>
    </source>
</evidence>
<dbReference type="GO" id="GO:0098627">
    <property type="term" value="F:protein arginine phosphatase activity"/>
    <property type="evidence" value="ECO:0007669"/>
    <property type="project" value="UniProtKB-EC"/>
</dbReference>
<organism evidence="5">
    <name type="scientific">bioreactor metagenome</name>
    <dbReference type="NCBI Taxonomy" id="1076179"/>
    <lineage>
        <taxon>unclassified sequences</taxon>
        <taxon>metagenomes</taxon>
        <taxon>ecological metagenomes</taxon>
    </lineage>
</organism>
<accession>A0A644TPR7</accession>
<dbReference type="SMART" id="SM00226">
    <property type="entry name" value="LMWPc"/>
    <property type="match status" value="1"/>
</dbReference>
<dbReference type="CDD" id="cd16344">
    <property type="entry name" value="LMWPAP"/>
    <property type="match status" value="1"/>
</dbReference>
<keyword evidence="3" id="KW-0904">Protein phosphatase</keyword>
<evidence type="ECO:0000256" key="1">
    <source>
        <dbReference type="ARBA" id="ARBA00011063"/>
    </source>
</evidence>
<dbReference type="InterPro" id="IPR036196">
    <property type="entry name" value="Ptyr_pPase_sf"/>
</dbReference>
<dbReference type="PANTHER" id="PTHR11717">
    <property type="entry name" value="LOW MOLECULAR WEIGHT PROTEIN TYROSINE PHOSPHATASE"/>
    <property type="match status" value="1"/>
</dbReference>
<dbReference type="PANTHER" id="PTHR11717:SF31">
    <property type="entry name" value="LOW MOLECULAR WEIGHT PROTEIN-TYROSINE-PHOSPHATASE ETP-RELATED"/>
    <property type="match status" value="1"/>
</dbReference>
<proteinExistence type="inferred from homology"/>
<feature type="domain" description="Phosphotyrosine protein phosphatase I" evidence="4">
    <location>
        <begin position="2"/>
        <end position="147"/>
    </location>
</feature>
<dbReference type="InterPro" id="IPR023485">
    <property type="entry name" value="Ptyr_pPase"/>
</dbReference>
<dbReference type="InterPro" id="IPR017867">
    <property type="entry name" value="Tyr_phospatase_low_mol_wt"/>
</dbReference>
<dbReference type="EC" id="3.9.1.2" evidence="5"/>
<keyword evidence="2 5" id="KW-0378">Hydrolase</keyword>
<dbReference type="SUPFAM" id="SSF52788">
    <property type="entry name" value="Phosphotyrosine protein phosphatases I"/>
    <property type="match status" value="1"/>
</dbReference>
<dbReference type="Pfam" id="PF01451">
    <property type="entry name" value="LMWPc"/>
    <property type="match status" value="1"/>
</dbReference>
<gene>
    <name evidence="5" type="primary">ywle_1</name>
    <name evidence="5" type="ORF">SDC9_14718</name>
</gene>
<dbReference type="GO" id="GO:0004725">
    <property type="term" value="F:protein tyrosine phosphatase activity"/>
    <property type="evidence" value="ECO:0007669"/>
    <property type="project" value="InterPro"/>
</dbReference>